<accession>A0ABQ6MUS8</accession>
<dbReference type="SUPFAM" id="SSF50939">
    <property type="entry name" value="Sialidases"/>
    <property type="match status" value="1"/>
</dbReference>
<evidence type="ECO:0000313" key="2">
    <source>
        <dbReference type="Proteomes" id="UP001165060"/>
    </source>
</evidence>
<evidence type="ECO:0000313" key="1">
    <source>
        <dbReference type="EMBL" id="GMI33836.1"/>
    </source>
</evidence>
<name>A0ABQ6MUS8_9STRA</name>
<dbReference type="InterPro" id="IPR036278">
    <property type="entry name" value="Sialidase_sf"/>
</dbReference>
<reference evidence="1 2" key="1">
    <citation type="journal article" date="2023" name="Commun. Biol.">
        <title>Genome analysis of Parmales, the sister group of diatoms, reveals the evolutionary specialization of diatoms from phago-mixotrophs to photoautotrophs.</title>
        <authorList>
            <person name="Ban H."/>
            <person name="Sato S."/>
            <person name="Yoshikawa S."/>
            <person name="Yamada K."/>
            <person name="Nakamura Y."/>
            <person name="Ichinomiya M."/>
            <person name="Sato N."/>
            <person name="Blanc-Mathieu R."/>
            <person name="Endo H."/>
            <person name="Kuwata A."/>
            <person name="Ogata H."/>
        </authorList>
    </citation>
    <scope>NUCLEOTIDE SEQUENCE [LARGE SCALE GENOMIC DNA]</scope>
</reference>
<comment type="caution">
    <text evidence="1">The sequence shown here is derived from an EMBL/GenBank/DDBJ whole genome shotgun (WGS) entry which is preliminary data.</text>
</comment>
<organism evidence="1 2">
    <name type="scientific">Tetraparma gracilis</name>
    <dbReference type="NCBI Taxonomy" id="2962635"/>
    <lineage>
        <taxon>Eukaryota</taxon>
        <taxon>Sar</taxon>
        <taxon>Stramenopiles</taxon>
        <taxon>Ochrophyta</taxon>
        <taxon>Bolidophyceae</taxon>
        <taxon>Parmales</taxon>
        <taxon>Triparmaceae</taxon>
        <taxon>Tetraparma</taxon>
    </lineage>
</organism>
<dbReference type="Proteomes" id="UP001165060">
    <property type="component" value="Unassembled WGS sequence"/>
</dbReference>
<dbReference type="EMBL" id="BRYB01001794">
    <property type="protein sequence ID" value="GMI33836.1"/>
    <property type="molecule type" value="Genomic_DNA"/>
</dbReference>
<protein>
    <submittedName>
        <fullName evidence="1">Uncharacterized protein</fullName>
    </submittedName>
</protein>
<gene>
    <name evidence="1" type="ORF">TeGR_g1275</name>
</gene>
<sequence>MGEDPFLYVDPGGHSWSTDGGQTWSTHEDIAAYGSLITYDDGTAGVLTRRERPHLVLDEAGIPLALTNGATLSPCTHPEACEEDYCFTALQKLNQD</sequence>
<proteinExistence type="predicted"/>
<keyword evidence="2" id="KW-1185">Reference proteome</keyword>